<evidence type="ECO:0000313" key="10">
    <source>
        <dbReference type="Proteomes" id="UP000411588"/>
    </source>
</evidence>
<dbReference type="EMBL" id="LK932994">
    <property type="protein sequence ID" value="CDT13432.1"/>
    <property type="molecule type" value="Genomic_DNA"/>
</dbReference>
<dbReference type="EMBL" id="DAEPXK010000056">
    <property type="protein sequence ID" value="HBH1544019.1"/>
    <property type="molecule type" value="Genomic_DNA"/>
</dbReference>
<gene>
    <name evidence="3" type="ORF">BN1095_330065</name>
    <name evidence="1" type="ORF">BN1096_520406</name>
    <name evidence="2" type="ORF">BN1097_630211</name>
    <name evidence="4" type="ORF">KRM00_003560</name>
    <name evidence="7" type="ORF">SAMEA1402366_02803</name>
    <name evidence="6" type="ORF">SAMEA1402399_00436</name>
    <name evidence="5" type="ORF">SAMEA3375112_02263</name>
</gene>
<dbReference type="EMBL" id="CAAJVP010000015">
    <property type="protein sequence ID" value="VHY14889.1"/>
    <property type="molecule type" value="Genomic_DNA"/>
</dbReference>
<reference evidence="6 10" key="3">
    <citation type="submission" date="2019-02" db="EMBL/GenBank/DDBJ databases">
        <authorList>
            <consortium name="Pathogen Informatics"/>
        </authorList>
    </citation>
    <scope>NUCLEOTIDE SEQUENCE [LARGE SCALE GENOMIC DNA]</scope>
    <source>
        <strain evidence="10">clo34</strain>
        <strain evidence="6">Clo34</strain>
        <strain evidence="7">Tl291</strain>
        <strain evidence="9">tl291</strain>
        <strain evidence="5 8">VRECD0157</strain>
    </source>
</reference>
<proteinExistence type="predicted"/>
<dbReference type="EMBL" id="CAADAN010000001">
    <property type="protein sequence ID" value="VFD29394.1"/>
    <property type="molecule type" value="Genomic_DNA"/>
</dbReference>
<dbReference type="Proteomes" id="UP000189137">
    <property type="component" value="Unassembled WGS sequence"/>
</dbReference>
<dbReference type="KEGG" id="pdf:CD630DERM_23090"/>
<name>A0A069AB32_CLODI</name>
<dbReference type="Proteomes" id="UP000878956">
    <property type="component" value="Unassembled WGS sequence"/>
</dbReference>
<evidence type="ECO:0000313" key="7">
    <source>
        <dbReference type="EMBL" id="VHY14889.1"/>
    </source>
</evidence>
<evidence type="ECO:0000313" key="6">
    <source>
        <dbReference type="EMBL" id="VFD29394.1"/>
    </source>
</evidence>
<reference evidence="4" key="4">
    <citation type="submission" date="2021-06" db="EMBL/GenBank/DDBJ databases">
        <authorList>
            <consortium name="NCBI Pathogen Detection Project"/>
        </authorList>
    </citation>
    <scope>NUCLEOTIDE SEQUENCE</scope>
    <source>
        <strain evidence="4">HN1000</strain>
    </source>
</reference>
<dbReference type="Proteomes" id="UP000411588">
    <property type="component" value="Unassembled WGS sequence"/>
</dbReference>
<dbReference type="EMBL" id="LK932402">
    <property type="protein sequence ID" value="CDS87723.1"/>
    <property type="molecule type" value="Genomic_DNA"/>
</dbReference>
<sequence>MFRDKMDKCTHMLTAYIGSSYDYCDFIDTQLDDFILEYGEKVVESCLHQVMVLVSKYN</sequence>
<protein>
    <submittedName>
        <fullName evidence="1">Uncharacterized protein</fullName>
    </submittedName>
</protein>
<evidence type="ECO:0000313" key="8">
    <source>
        <dbReference type="Proteomes" id="UP000189137"/>
    </source>
</evidence>
<dbReference type="EMBL" id="LK932505">
    <property type="protein sequence ID" value="CDS85660.1"/>
    <property type="molecule type" value="Genomic_DNA"/>
</dbReference>
<evidence type="ECO:0000313" key="5">
    <source>
        <dbReference type="EMBL" id="SJS51180.1"/>
    </source>
</evidence>
<evidence type="ECO:0000313" key="1">
    <source>
        <dbReference type="EMBL" id="CDS85660.1"/>
    </source>
</evidence>
<dbReference type="RefSeq" id="WP_009890506.1">
    <property type="nucleotide sequence ID" value="NZ_AP031492.1"/>
</dbReference>
<dbReference type="PATRIC" id="fig|1496.854.peg.2290"/>
<accession>A0A069AB32</accession>
<evidence type="ECO:0000313" key="9">
    <source>
        <dbReference type="Proteomes" id="UP000372533"/>
    </source>
</evidence>
<evidence type="ECO:0000313" key="3">
    <source>
        <dbReference type="EMBL" id="CDT13432.1"/>
    </source>
</evidence>
<dbReference type="AlphaFoldDB" id="A0A069AB32"/>
<dbReference type="EMBL" id="FUPS01000007">
    <property type="protein sequence ID" value="SJS51180.1"/>
    <property type="molecule type" value="Genomic_DNA"/>
</dbReference>
<reference evidence="1" key="1">
    <citation type="submission" date="2014-07" db="EMBL/GenBank/DDBJ databases">
        <authorList>
            <person name="Monot Marc"/>
        </authorList>
    </citation>
    <scope>NUCLEOTIDE SEQUENCE</scope>
    <source>
        <strain evidence="3">7032989</strain>
        <strain evidence="2">7032994</strain>
    </source>
</reference>
<dbReference type="Proteomes" id="UP000372533">
    <property type="component" value="Unassembled WGS sequence"/>
</dbReference>
<evidence type="ECO:0000313" key="2">
    <source>
        <dbReference type="EMBL" id="CDS87723.1"/>
    </source>
</evidence>
<organism evidence="1">
    <name type="scientific">Clostridioides difficile</name>
    <name type="common">Peptoclostridium difficile</name>
    <dbReference type="NCBI Taxonomy" id="1496"/>
    <lineage>
        <taxon>Bacteria</taxon>
        <taxon>Bacillati</taxon>
        <taxon>Bacillota</taxon>
        <taxon>Clostridia</taxon>
        <taxon>Peptostreptococcales</taxon>
        <taxon>Peptostreptococcaceae</taxon>
        <taxon>Clostridioides</taxon>
    </lineage>
</organism>
<reference evidence="4" key="2">
    <citation type="journal article" date="2018" name="Genome Biol.">
        <title>SKESA: strategic k-mer extension for scrupulous assemblies.</title>
        <authorList>
            <person name="Souvorov A."/>
            <person name="Agarwala R."/>
            <person name="Lipman D.J."/>
        </authorList>
    </citation>
    <scope>NUCLEOTIDE SEQUENCE</scope>
    <source>
        <strain evidence="4">HN1000</strain>
    </source>
</reference>
<evidence type="ECO:0000313" key="4">
    <source>
        <dbReference type="EMBL" id="HBH1544019.1"/>
    </source>
</evidence>